<keyword evidence="8" id="KW-1185">Reference proteome</keyword>
<evidence type="ECO:0000256" key="3">
    <source>
        <dbReference type="ARBA" id="ARBA00022801"/>
    </source>
</evidence>
<dbReference type="RefSeq" id="WP_168006966.1">
    <property type="nucleotide sequence ID" value="NZ_JAATHJ010000014.1"/>
</dbReference>
<keyword evidence="4" id="KW-0720">Serine protease</keyword>
<keyword evidence="5" id="KW-0812">Transmembrane</keyword>
<comment type="similarity">
    <text evidence="1">Belongs to the peptidase S1C family.</text>
</comment>
<dbReference type="InterPro" id="IPR001940">
    <property type="entry name" value="Peptidase_S1C"/>
</dbReference>
<organism evidence="7 8">
    <name type="scientific">Alkalicoccus luteus</name>
    <dbReference type="NCBI Taxonomy" id="1237094"/>
    <lineage>
        <taxon>Bacteria</taxon>
        <taxon>Bacillati</taxon>
        <taxon>Bacillota</taxon>
        <taxon>Bacilli</taxon>
        <taxon>Bacillales</taxon>
        <taxon>Bacillaceae</taxon>
        <taxon>Alkalicoccus</taxon>
    </lineage>
</organism>
<dbReference type="Pfam" id="PF13365">
    <property type="entry name" value="Trypsin_2"/>
    <property type="match status" value="1"/>
</dbReference>
<comment type="caution">
    <text evidence="7">The sequence shown here is derived from an EMBL/GenBank/DDBJ whole genome shotgun (WGS) entry which is preliminary data.</text>
</comment>
<dbReference type="InterPro" id="IPR036034">
    <property type="entry name" value="PDZ_sf"/>
</dbReference>
<dbReference type="InterPro" id="IPR001478">
    <property type="entry name" value="PDZ"/>
</dbReference>
<evidence type="ECO:0000256" key="1">
    <source>
        <dbReference type="ARBA" id="ARBA00010541"/>
    </source>
</evidence>
<dbReference type="PANTHER" id="PTHR22939:SF129">
    <property type="entry name" value="SERINE PROTEASE HTRA2, MITOCHONDRIAL"/>
    <property type="match status" value="1"/>
</dbReference>
<dbReference type="InterPro" id="IPR009003">
    <property type="entry name" value="Peptidase_S1_PA"/>
</dbReference>
<keyword evidence="2" id="KW-0645">Protease</keyword>
<evidence type="ECO:0000256" key="4">
    <source>
        <dbReference type="ARBA" id="ARBA00022825"/>
    </source>
</evidence>
<evidence type="ECO:0000313" key="7">
    <source>
        <dbReference type="EMBL" id="NJP37953.1"/>
    </source>
</evidence>
<reference evidence="7 8" key="1">
    <citation type="submission" date="2020-03" db="EMBL/GenBank/DDBJ databases">
        <title>Assessment of the enzymatic potential of alkaline-tolerant lipase obtained from Bacillus luteus H11 (technogenic soil) for the bioremediation of saline soils contaminated with petroleum substances.</title>
        <authorList>
            <person name="Kalwasinska A."/>
        </authorList>
    </citation>
    <scope>NUCLEOTIDE SEQUENCE [LARGE SCALE GENOMIC DNA]</scope>
    <source>
        <strain evidence="7 8">H11</strain>
    </source>
</reference>
<dbReference type="GO" id="GO:0004252">
    <property type="term" value="F:serine-type endopeptidase activity"/>
    <property type="evidence" value="ECO:0007669"/>
    <property type="project" value="InterPro"/>
</dbReference>
<dbReference type="AlphaFoldDB" id="A0A969PU49"/>
<gene>
    <name evidence="7" type="ORF">HCN83_10200</name>
</gene>
<dbReference type="Pfam" id="PF13180">
    <property type="entry name" value="PDZ_2"/>
    <property type="match status" value="1"/>
</dbReference>
<dbReference type="CDD" id="cd06781">
    <property type="entry name" value="cpPDZ_BsHtra-like"/>
    <property type="match status" value="1"/>
</dbReference>
<accession>A0A969PU49</accession>
<dbReference type="SMART" id="SM00228">
    <property type="entry name" value="PDZ"/>
    <property type="match status" value="1"/>
</dbReference>
<evidence type="ECO:0000256" key="5">
    <source>
        <dbReference type="SAM" id="Phobius"/>
    </source>
</evidence>
<protein>
    <submittedName>
        <fullName evidence="7">PDZ domain-containing protein</fullName>
    </submittedName>
</protein>
<dbReference type="EMBL" id="JAATHJ010000014">
    <property type="protein sequence ID" value="NJP37953.1"/>
    <property type="molecule type" value="Genomic_DNA"/>
</dbReference>
<sequence>MGYYDGGTRSGKEKRGASSGIAGFIGAIVGALIVVFSIPVLSSTGFLPYDIGPAGSGGEEAEESDAEDMTEEQVESVSIEHNSDVTEAVDRVHDAVVGIVNMNQSSDMFGGPAGEGTGSGIVYKIEEDRAFVVTNQHVIEGASTGQTEVDVTLTDGSRVPAEFVGEDELTDLAVLTIDAEEVETVADFGSSDTLRAGEPAIAIGNPLAFEGSVTLGIISSIERSIPVDISGDGQPDWEAEVLQTDAAINPGNSGGALVNIQGEVIGINSMKIAQNAVEGIGFAIPADLAQPVIEDLEQYGEVQRPQMGIVLRSLQEIPSFHWESTLGLPEDVKGGVYIEGVQPDSPAQDGGMEEGDVIVELDGEEIRDANELRRYLYTAVEIGDTMEVTFYRDGELQSTEITLSEQVF</sequence>
<keyword evidence="5" id="KW-1133">Transmembrane helix</keyword>
<dbReference type="Gene3D" id="2.30.42.10">
    <property type="match status" value="1"/>
</dbReference>
<dbReference type="FunFam" id="2.40.10.10:FF:000001">
    <property type="entry name" value="Periplasmic serine protease DegS"/>
    <property type="match status" value="1"/>
</dbReference>
<evidence type="ECO:0000313" key="8">
    <source>
        <dbReference type="Proteomes" id="UP000752012"/>
    </source>
</evidence>
<dbReference type="SUPFAM" id="SSF50156">
    <property type="entry name" value="PDZ domain-like"/>
    <property type="match status" value="1"/>
</dbReference>
<dbReference type="SUPFAM" id="SSF50494">
    <property type="entry name" value="Trypsin-like serine proteases"/>
    <property type="match status" value="1"/>
</dbReference>
<dbReference type="PRINTS" id="PR00834">
    <property type="entry name" value="PROTEASES2C"/>
</dbReference>
<keyword evidence="5" id="KW-0472">Membrane</keyword>
<dbReference type="Gene3D" id="2.40.10.120">
    <property type="match status" value="1"/>
</dbReference>
<feature type="transmembrane region" description="Helical" evidence="5">
    <location>
        <begin position="21"/>
        <end position="41"/>
    </location>
</feature>
<evidence type="ECO:0000256" key="2">
    <source>
        <dbReference type="ARBA" id="ARBA00022670"/>
    </source>
</evidence>
<evidence type="ECO:0000259" key="6">
    <source>
        <dbReference type="PROSITE" id="PS50106"/>
    </source>
</evidence>
<dbReference type="GO" id="GO:0006508">
    <property type="term" value="P:proteolysis"/>
    <property type="evidence" value="ECO:0007669"/>
    <property type="project" value="UniProtKB-KW"/>
</dbReference>
<name>A0A969PU49_9BACI</name>
<feature type="domain" description="PDZ" evidence="6">
    <location>
        <begin position="335"/>
        <end position="368"/>
    </location>
</feature>
<dbReference type="PANTHER" id="PTHR22939">
    <property type="entry name" value="SERINE PROTEASE FAMILY S1C HTRA-RELATED"/>
    <property type="match status" value="1"/>
</dbReference>
<dbReference type="PROSITE" id="PS50106">
    <property type="entry name" value="PDZ"/>
    <property type="match status" value="1"/>
</dbReference>
<proteinExistence type="inferred from homology"/>
<keyword evidence="3" id="KW-0378">Hydrolase</keyword>
<dbReference type="Proteomes" id="UP000752012">
    <property type="component" value="Unassembled WGS sequence"/>
</dbReference>